<name>A0A1X7A4E5_9RHOB</name>
<evidence type="ECO:0000313" key="3">
    <source>
        <dbReference type="Proteomes" id="UP000193963"/>
    </source>
</evidence>
<dbReference type="Proteomes" id="UP000193963">
    <property type="component" value="Unassembled WGS sequence"/>
</dbReference>
<organism evidence="2 3">
    <name type="scientific">Pseudooceanicola marinus</name>
    <dbReference type="NCBI Taxonomy" id="396013"/>
    <lineage>
        <taxon>Bacteria</taxon>
        <taxon>Pseudomonadati</taxon>
        <taxon>Pseudomonadota</taxon>
        <taxon>Alphaproteobacteria</taxon>
        <taxon>Rhodobacterales</taxon>
        <taxon>Paracoccaceae</taxon>
        <taxon>Pseudooceanicola</taxon>
    </lineage>
</organism>
<evidence type="ECO:0000313" key="2">
    <source>
        <dbReference type="EMBL" id="SLN70327.1"/>
    </source>
</evidence>
<evidence type="ECO:0000256" key="1">
    <source>
        <dbReference type="SAM" id="MobiDB-lite"/>
    </source>
</evidence>
<proteinExistence type="predicted"/>
<reference evidence="2 3" key="1">
    <citation type="submission" date="2017-03" db="EMBL/GenBank/DDBJ databases">
        <authorList>
            <person name="Afonso C.L."/>
            <person name="Miller P.J."/>
            <person name="Scott M.A."/>
            <person name="Spackman E."/>
            <person name="Goraichik I."/>
            <person name="Dimitrov K.M."/>
            <person name="Suarez D.L."/>
            <person name="Swayne D.E."/>
        </authorList>
    </citation>
    <scope>NUCLEOTIDE SEQUENCE [LARGE SCALE GENOMIC DNA]</scope>
    <source>
        <strain evidence="2 3">CECT 7751</strain>
    </source>
</reference>
<dbReference type="RefSeq" id="WP_085889741.1">
    <property type="nucleotide sequence ID" value="NZ_FWFN01000009.1"/>
</dbReference>
<keyword evidence="3" id="KW-1185">Reference proteome</keyword>
<feature type="compositionally biased region" description="Gly residues" evidence="1">
    <location>
        <begin position="87"/>
        <end position="122"/>
    </location>
</feature>
<protein>
    <submittedName>
        <fullName evidence="2">Uncharacterized protein</fullName>
    </submittedName>
</protein>
<gene>
    <name evidence="2" type="ORF">PSM7751_03714</name>
</gene>
<dbReference type="EMBL" id="FWFN01000009">
    <property type="protein sequence ID" value="SLN70327.1"/>
    <property type="molecule type" value="Genomic_DNA"/>
</dbReference>
<feature type="region of interest" description="Disordered" evidence="1">
    <location>
        <begin position="65"/>
        <end position="122"/>
    </location>
</feature>
<accession>A0A1X7A4E5</accession>
<feature type="compositionally biased region" description="Low complexity" evidence="1">
    <location>
        <begin position="76"/>
        <end position="86"/>
    </location>
</feature>
<dbReference type="AlphaFoldDB" id="A0A1X7A4E5"/>
<sequence>MSKKDVFPVVSAAGAGFSIEPGRVVSLAPAIADDLIEGGLAVKASRGMTMEKAQPIAEAAAVARRAKRAEVELPAGDDGAGVSAGDDGAGGSASDDGAGGSAGEDGAGGSAGDDGAGGSPAA</sequence>